<dbReference type="SUPFAM" id="SSF103025">
    <property type="entry name" value="Folate-binding domain"/>
    <property type="match status" value="1"/>
</dbReference>
<comment type="caution">
    <text evidence="1">The sequence shown here is derived from an EMBL/GenBank/DDBJ whole genome shotgun (WGS) entry which is preliminary data.</text>
</comment>
<dbReference type="PANTHER" id="PTHR43757:SF15">
    <property type="entry name" value="PYRUVATE DEHYDROGENASE PHOSPHATASE REGULATORY SUBUNIT, MITOCHONDRIAL-LIKE"/>
    <property type="match status" value="1"/>
</dbReference>
<dbReference type="Gene3D" id="2.40.30.110">
    <property type="entry name" value="Aminomethyltransferase beta-barrel domains"/>
    <property type="match status" value="1"/>
</dbReference>
<dbReference type="EMBL" id="JARBHB010000012">
    <property type="protein sequence ID" value="KAJ8870745.1"/>
    <property type="molecule type" value="Genomic_DNA"/>
</dbReference>
<name>A0ABQ9GEB7_9NEOP</name>
<dbReference type="Gene3D" id="3.30.70.1400">
    <property type="entry name" value="Aminomethyltransferase beta-barrel domains"/>
    <property type="match status" value="1"/>
</dbReference>
<organism evidence="1 2">
    <name type="scientific">Dryococelus australis</name>
    <dbReference type="NCBI Taxonomy" id="614101"/>
    <lineage>
        <taxon>Eukaryota</taxon>
        <taxon>Metazoa</taxon>
        <taxon>Ecdysozoa</taxon>
        <taxon>Arthropoda</taxon>
        <taxon>Hexapoda</taxon>
        <taxon>Insecta</taxon>
        <taxon>Pterygota</taxon>
        <taxon>Neoptera</taxon>
        <taxon>Polyneoptera</taxon>
        <taxon>Phasmatodea</taxon>
        <taxon>Verophasmatodea</taxon>
        <taxon>Anareolatae</taxon>
        <taxon>Phasmatidae</taxon>
        <taxon>Eurycanthinae</taxon>
        <taxon>Dryococelus</taxon>
    </lineage>
</organism>
<evidence type="ECO:0000313" key="2">
    <source>
        <dbReference type="Proteomes" id="UP001159363"/>
    </source>
</evidence>
<gene>
    <name evidence="1" type="ORF">PR048_027044</name>
</gene>
<dbReference type="PANTHER" id="PTHR43757">
    <property type="entry name" value="AMINOMETHYLTRANSFERASE"/>
    <property type="match status" value="1"/>
</dbReference>
<evidence type="ECO:0000313" key="1">
    <source>
        <dbReference type="EMBL" id="KAJ8870745.1"/>
    </source>
</evidence>
<proteinExistence type="predicted"/>
<protein>
    <submittedName>
        <fullName evidence="1">Uncharacterized protein</fullName>
    </submittedName>
</protein>
<dbReference type="InterPro" id="IPR027266">
    <property type="entry name" value="TrmE/GcvT-like"/>
</dbReference>
<dbReference type="InterPro" id="IPR028896">
    <property type="entry name" value="GcvT/YgfZ/DmdA"/>
</dbReference>
<dbReference type="Proteomes" id="UP001159363">
    <property type="component" value="Chromosome 11"/>
</dbReference>
<dbReference type="Gene3D" id="3.30.1360.120">
    <property type="entry name" value="Probable tRNA modification gtpase trme, domain 1"/>
    <property type="match status" value="1"/>
</dbReference>
<sequence length="128" mass="14654">MFLKKTYCASVVVVESSLSLQVGRDYGARDVGSLTQRFMRIERFIPFWAEELTSVTTPYEAGHGHRVKLDKEYFVGKFALQRQKEQGVAKRLVFFQLDHADPDQYLWPWGGEPLYRNDECVGTVTSAG</sequence>
<accession>A0ABQ9GEB7</accession>
<keyword evidence="2" id="KW-1185">Reference proteome</keyword>
<reference evidence="1 2" key="1">
    <citation type="submission" date="2023-02" db="EMBL/GenBank/DDBJ databases">
        <title>LHISI_Scaffold_Assembly.</title>
        <authorList>
            <person name="Stuart O.P."/>
            <person name="Cleave R."/>
            <person name="Magrath M.J.L."/>
            <person name="Mikheyev A.S."/>
        </authorList>
    </citation>
    <scope>NUCLEOTIDE SEQUENCE [LARGE SCALE GENOMIC DNA]</scope>
    <source>
        <strain evidence="1">Daus_M_001</strain>
        <tissue evidence="1">Leg muscle</tissue>
    </source>
</reference>